<gene>
    <name evidence="1" type="ORF">HBO18_18770</name>
</gene>
<reference evidence="1 2" key="1">
    <citation type="journal article" date="2020" name="Front. Microbiol.">
        <title>Genetic Organization of the aprX-lipA2 Operon Affects the Proteolytic Potential of Pseudomonas Species in Milk.</title>
        <authorList>
            <person name="Maier C."/>
            <person name="Huptas C."/>
            <person name="von Neubeck M."/>
            <person name="Scherer S."/>
            <person name="Wenning M."/>
            <person name="Lucking G."/>
        </authorList>
    </citation>
    <scope>NUCLEOTIDE SEQUENCE [LARGE SCALE GENOMIC DNA]</scope>
    <source>
        <strain evidence="1 2">WS 4997</strain>
    </source>
</reference>
<dbReference type="EMBL" id="JAAQYK010000006">
    <property type="protein sequence ID" value="NNA46163.1"/>
    <property type="molecule type" value="Genomic_DNA"/>
</dbReference>
<comment type="caution">
    <text evidence="1">The sequence shown here is derived from an EMBL/GenBank/DDBJ whole genome shotgun (WGS) entry which is preliminary data.</text>
</comment>
<dbReference type="AlphaFoldDB" id="A0A7Y1Q0T8"/>
<sequence length="87" mass="9806">MTEPSLTFKCLGHTKRGDLIESYQLEVTDTPDGTTVQISVPTRKLISAHSMKSILVSRKMFYSVTQRKHASMLSEMFDQQQLDAVEG</sequence>
<evidence type="ECO:0000313" key="1">
    <source>
        <dbReference type="EMBL" id="NNA46163.1"/>
    </source>
</evidence>
<evidence type="ECO:0000313" key="2">
    <source>
        <dbReference type="Proteomes" id="UP000583279"/>
    </source>
</evidence>
<organism evidence="1 2">
    <name type="scientific">Pseudomonas lactis</name>
    <dbReference type="NCBI Taxonomy" id="1615674"/>
    <lineage>
        <taxon>Bacteria</taxon>
        <taxon>Pseudomonadati</taxon>
        <taxon>Pseudomonadota</taxon>
        <taxon>Gammaproteobacteria</taxon>
        <taxon>Pseudomonadales</taxon>
        <taxon>Pseudomonadaceae</taxon>
        <taxon>Pseudomonas</taxon>
    </lineage>
</organism>
<dbReference type="Proteomes" id="UP000583279">
    <property type="component" value="Unassembled WGS sequence"/>
</dbReference>
<accession>A0A7Y1Q0T8</accession>
<dbReference type="RefSeq" id="WP_169856072.1">
    <property type="nucleotide sequence ID" value="NZ_JAAQYK010000006.1"/>
</dbReference>
<name>A0A7Y1Q0T8_9PSED</name>
<protein>
    <submittedName>
        <fullName evidence="1">Uncharacterized protein</fullName>
    </submittedName>
</protein>
<proteinExistence type="predicted"/>